<dbReference type="SMART" id="SM00065">
    <property type="entry name" value="GAF"/>
    <property type="match status" value="1"/>
</dbReference>
<feature type="coiled-coil region" evidence="4">
    <location>
        <begin position="156"/>
        <end position="183"/>
    </location>
</feature>
<dbReference type="EMBL" id="FOWR01000045">
    <property type="protein sequence ID" value="SFQ15879.1"/>
    <property type="molecule type" value="Genomic_DNA"/>
</dbReference>
<dbReference type="Pfam" id="PF01590">
    <property type="entry name" value="GAF"/>
    <property type="match status" value="1"/>
</dbReference>
<gene>
    <name evidence="6" type="ORF">SAMN03084138_04213</name>
</gene>
<organism evidence="6 7">
    <name type="scientific">Enterovibrio norvegicus DSM 15893</name>
    <dbReference type="NCBI Taxonomy" id="1121869"/>
    <lineage>
        <taxon>Bacteria</taxon>
        <taxon>Pseudomonadati</taxon>
        <taxon>Pseudomonadota</taxon>
        <taxon>Gammaproteobacteria</taxon>
        <taxon>Vibrionales</taxon>
        <taxon>Vibrionaceae</taxon>
        <taxon>Enterovibrio</taxon>
    </lineage>
</organism>
<accession>A0A1I5W806</accession>
<dbReference type="STRING" id="1121869.SAMN03084138_04213"/>
<dbReference type="InterPro" id="IPR000160">
    <property type="entry name" value="GGDEF_dom"/>
</dbReference>
<dbReference type="InterPro" id="IPR043128">
    <property type="entry name" value="Rev_trsase/Diguanyl_cyclase"/>
</dbReference>
<protein>
    <recommendedName>
        <fullName evidence="2">diguanylate cyclase</fullName>
        <ecNumber evidence="2">2.7.7.65</ecNumber>
    </recommendedName>
</protein>
<dbReference type="InterPro" id="IPR029016">
    <property type="entry name" value="GAF-like_dom_sf"/>
</dbReference>
<dbReference type="PANTHER" id="PTHR45138">
    <property type="entry name" value="REGULATORY COMPONENTS OF SENSORY TRANSDUCTION SYSTEM"/>
    <property type="match status" value="1"/>
</dbReference>
<dbReference type="InterPro" id="IPR050469">
    <property type="entry name" value="Diguanylate_Cyclase"/>
</dbReference>
<dbReference type="Proteomes" id="UP000182692">
    <property type="component" value="Unassembled WGS sequence"/>
</dbReference>
<dbReference type="InterPro" id="IPR003018">
    <property type="entry name" value="GAF"/>
</dbReference>
<dbReference type="PROSITE" id="PS50887">
    <property type="entry name" value="GGDEF"/>
    <property type="match status" value="1"/>
</dbReference>
<evidence type="ECO:0000256" key="4">
    <source>
        <dbReference type="SAM" id="Coils"/>
    </source>
</evidence>
<name>A0A1I5W806_9GAMM</name>
<evidence type="ECO:0000313" key="7">
    <source>
        <dbReference type="Proteomes" id="UP000182692"/>
    </source>
</evidence>
<comment type="cofactor">
    <cofactor evidence="1">
        <name>Mg(2+)</name>
        <dbReference type="ChEBI" id="CHEBI:18420"/>
    </cofactor>
</comment>
<dbReference type="FunFam" id="3.30.70.270:FF:000001">
    <property type="entry name" value="Diguanylate cyclase domain protein"/>
    <property type="match status" value="1"/>
</dbReference>
<dbReference type="Gene3D" id="3.30.70.270">
    <property type="match status" value="1"/>
</dbReference>
<evidence type="ECO:0000256" key="3">
    <source>
        <dbReference type="ARBA" id="ARBA00034247"/>
    </source>
</evidence>
<dbReference type="InterPro" id="IPR029787">
    <property type="entry name" value="Nucleotide_cyclase"/>
</dbReference>
<dbReference type="SUPFAM" id="SSF55781">
    <property type="entry name" value="GAF domain-like"/>
    <property type="match status" value="1"/>
</dbReference>
<keyword evidence="4" id="KW-0175">Coiled coil</keyword>
<dbReference type="Pfam" id="PF00990">
    <property type="entry name" value="GGDEF"/>
    <property type="match status" value="1"/>
</dbReference>
<dbReference type="AlphaFoldDB" id="A0A1I5W806"/>
<evidence type="ECO:0000259" key="5">
    <source>
        <dbReference type="PROSITE" id="PS50887"/>
    </source>
</evidence>
<dbReference type="NCBIfam" id="TIGR00254">
    <property type="entry name" value="GGDEF"/>
    <property type="match status" value="1"/>
</dbReference>
<sequence>MQMSESEKVIRRLYQITHDYDKGFDHQIAELLQMGLERFNLDIGILSLITEGRYIIQHVVCPNDVLLKAGDEFSYDLSYCWVTVDAGGPIAIEHVGESDVLGQHPAYLEFGLESYIGIPIKLAGEVVGTLNFTSPNPYPREFRDIDIDSLKLMATWIEVELTRQQQREELERLNRKLESLVRTDPLTELPNRRFLFEHIRQSLNMLNRRKSQGALVLVDLDHFKRVNDTYGHQRGDLVLMEVAEVLRNAIRNYDFVGRYGGEEFMLWLQDIELHKVDAVCERIRQGLSKMPLDGITVTASMGVCHFHCENTPSFSAEETIDRIIYLADTAMFDAKHAGRDCYVICKNTSLAVSQLEALA</sequence>
<dbReference type="CDD" id="cd01949">
    <property type="entry name" value="GGDEF"/>
    <property type="match status" value="1"/>
</dbReference>
<evidence type="ECO:0000256" key="1">
    <source>
        <dbReference type="ARBA" id="ARBA00001946"/>
    </source>
</evidence>
<reference evidence="6 7" key="1">
    <citation type="submission" date="2016-10" db="EMBL/GenBank/DDBJ databases">
        <authorList>
            <person name="de Groot N.N."/>
        </authorList>
    </citation>
    <scope>NUCLEOTIDE SEQUENCE [LARGE SCALE GENOMIC DNA]</scope>
    <source>
        <strain evidence="6 7">DSM 15893</strain>
    </source>
</reference>
<dbReference type="GO" id="GO:0052621">
    <property type="term" value="F:diguanylate cyclase activity"/>
    <property type="evidence" value="ECO:0007669"/>
    <property type="project" value="UniProtKB-EC"/>
</dbReference>
<dbReference type="PANTHER" id="PTHR45138:SF9">
    <property type="entry name" value="DIGUANYLATE CYCLASE DGCM-RELATED"/>
    <property type="match status" value="1"/>
</dbReference>
<dbReference type="SMART" id="SM00267">
    <property type="entry name" value="GGDEF"/>
    <property type="match status" value="1"/>
</dbReference>
<evidence type="ECO:0000256" key="2">
    <source>
        <dbReference type="ARBA" id="ARBA00012528"/>
    </source>
</evidence>
<proteinExistence type="predicted"/>
<dbReference type="SUPFAM" id="SSF55073">
    <property type="entry name" value="Nucleotide cyclase"/>
    <property type="match status" value="1"/>
</dbReference>
<dbReference type="Gene3D" id="3.30.450.40">
    <property type="match status" value="1"/>
</dbReference>
<dbReference type="EC" id="2.7.7.65" evidence="2"/>
<comment type="catalytic activity">
    <reaction evidence="3">
        <text>2 GTP = 3',3'-c-di-GMP + 2 diphosphate</text>
        <dbReference type="Rhea" id="RHEA:24898"/>
        <dbReference type="ChEBI" id="CHEBI:33019"/>
        <dbReference type="ChEBI" id="CHEBI:37565"/>
        <dbReference type="ChEBI" id="CHEBI:58805"/>
        <dbReference type="EC" id="2.7.7.65"/>
    </reaction>
</comment>
<feature type="domain" description="GGDEF" evidence="5">
    <location>
        <begin position="211"/>
        <end position="347"/>
    </location>
</feature>
<evidence type="ECO:0000313" key="6">
    <source>
        <dbReference type="EMBL" id="SFQ15879.1"/>
    </source>
</evidence>